<proteinExistence type="predicted"/>
<dbReference type="RefSeq" id="XP_007319631.1">
    <property type="nucleotide sequence ID" value="XM_007319569.1"/>
</dbReference>
<accession>F8NZ49</accession>
<feature type="compositionally biased region" description="Polar residues" evidence="1">
    <location>
        <begin position="9"/>
        <end position="19"/>
    </location>
</feature>
<dbReference type="Proteomes" id="UP000008064">
    <property type="component" value="Unassembled WGS sequence"/>
</dbReference>
<protein>
    <submittedName>
        <fullName evidence="2">Uncharacterized protein</fullName>
    </submittedName>
</protein>
<dbReference type="HOGENOM" id="CLU_1628082_0_0_1"/>
<dbReference type="KEGG" id="sla:SERLADRAFT_439171"/>
<gene>
    <name evidence="2" type="ORF">SERLADRAFT_439171</name>
</gene>
<feature type="compositionally biased region" description="Polar residues" evidence="1">
    <location>
        <begin position="88"/>
        <end position="99"/>
    </location>
</feature>
<dbReference type="EMBL" id="GL945435">
    <property type="protein sequence ID" value="EGO23869.1"/>
    <property type="molecule type" value="Genomic_DNA"/>
</dbReference>
<dbReference type="GeneID" id="18815157"/>
<name>F8NZ49_SERL9</name>
<feature type="compositionally biased region" description="Low complexity" evidence="1">
    <location>
        <begin position="46"/>
        <end position="55"/>
    </location>
</feature>
<feature type="compositionally biased region" description="Polar residues" evidence="1">
    <location>
        <begin position="152"/>
        <end position="163"/>
    </location>
</feature>
<feature type="compositionally biased region" description="Polar residues" evidence="1">
    <location>
        <begin position="28"/>
        <end position="45"/>
    </location>
</feature>
<sequence>MADGFGLAVSTQASSSNDIQGHLPSDVAMQSPQPAAESGGSTDDPASSLRAAALLSRKRRKVATERVPGLPTRPVPEASFQLDYGQEEPSSTLESSPAVTTVPDKRPSKSTTPVLPAASDVEDGQIREEGEISDNEETSPPSPPPPHRATTSRKNSTPLVSAL</sequence>
<feature type="region of interest" description="Disordered" evidence="1">
    <location>
        <begin position="1"/>
        <end position="163"/>
    </location>
</feature>
<dbReference type="AlphaFoldDB" id="F8NZ49"/>
<dbReference type="OrthoDB" id="3270652at2759"/>
<organism>
    <name type="scientific">Serpula lacrymans var. lacrymans (strain S7.9)</name>
    <name type="common">Dry rot fungus</name>
    <dbReference type="NCBI Taxonomy" id="578457"/>
    <lineage>
        <taxon>Eukaryota</taxon>
        <taxon>Fungi</taxon>
        <taxon>Dikarya</taxon>
        <taxon>Basidiomycota</taxon>
        <taxon>Agaricomycotina</taxon>
        <taxon>Agaricomycetes</taxon>
        <taxon>Agaricomycetidae</taxon>
        <taxon>Boletales</taxon>
        <taxon>Coniophorineae</taxon>
        <taxon>Serpulaceae</taxon>
        <taxon>Serpula</taxon>
    </lineage>
</organism>
<evidence type="ECO:0000256" key="1">
    <source>
        <dbReference type="SAM" id="MobiDB-lite"/>
    </source>
</evidence>
<reference evidence="2" key="1">
    <citation type="submission" date="2011-04" db="EMBL/GenBank/DDBJ databases">
        <title>Evolution of plant cell wall degrading machinery underlies the functional diversity of forest fungi.</title>
        <authorList>
            <consortium name="US DOE Joint Genome Institute (JGI-PGF)"/>
            <person name="Eastwood D.C."/>
            <person name="Floudas D."/>
            <person name="Binder M."/>
            <person name="Majcherczyk A."/>
            <person name="Schneider P."/>
            <person name="Aerts A."/>
            <person name="Asiegbu F.O."/>
            <person name="Baker S.E."/>
            <person name="Barry K."/>
            <person name="Bendiksby M."/>
            <person name="Blumentritt M."/>
            <person name="Coutinho P.M."/>
            <person name="Cullen D."/>
            <person name="Cullen D."/>
            <person name="Gathman A."/>
            <person name="Goodell B."/>
            <person name="Henrissat B."/>
            <person name="Ihrmark K."/>
            <person name="Kauserud H."/>
            <person name="Kohler A."/>
            <person name="LaButti K."/>
            <person name="Lapidus A."/>
            <person name="Lavin J.L."/>
            <person name="Lee Y.-H."/>
            <person name="Lindquist E."/>
            <person name="Lilly W."/>
            <person name="Lucas S."/>
            <person name="Morin E."/>
            <person name="Murat C."/>
            <person name="Oguiza J.A."/>
            <person name="Park J."/>
            <person name="Pisabarro A.G."/>
            <person name="Riley R."/>
            <person name="Rosling A."/>
            <person name="Salamov A."/>
            <person name="Schmidt O."/>
            <person name="Schmutz J."/>
            <person name="Skrede I."/>
            <person name="Stenlid J."/>
            <person name="Wiebenga A."/>
            <person name="Xie X."/>
            <person name="Kues U."/>
            <person name="Hibbett D.S."/>
            <person name="Hoffmeister D."/>
            <person name="Hogberg N."/>
            <person name="Martin F."/>
            <person name="Grigoriev I.V."/>
            <person name="Watkinson S.C."/>
        </authorList>
    </citation>
    <scope>NUCLEOTIDE SEQUENCE</scope>
    <source>
        <strain evidence="2">S7.9</strain>
    </source>
</reference>
<evidence type="ECO:0000313" key="2">
    <source>
        <dbReference type="EMBL" id="EGO23869.1"/>
    </source>
</evidence>